<sequence length="447" mass="50874">MGKDFLNRFSIIKSVLNMIKASALACMTVFLFSSQALAGIVESGELTEASYWILNNNAGDQVILDEEQIEAFNQKIRTADLDVTDMKRLPSSIPVKEFLPWITNTWAMRGTVYRNGREVTEAEKEAIQNNLNLAALPSENEAADVRYGVTVRHALIRNLPLADGLFESPEDVYYDNVQDSVLEAGEPVAILHESLDKKYYYVRLYNLFGWIAREDVAPCTREQWMKYADPQDFLMVTGRDFYTRVNGEDVFHLMGAKLQLLQEKKNRWQVLLPYKDHKAGLLKEKQTWINKDENLHRGYLPYTSDQVIRQAFKFYGSIYGWGGAMRSVDCSSLVGSVYRTMGLDLPRNTSQLVKMPGSVTDLTGRSRDERLKALETVRPGSPLSMKGHIMIYLGMEKGTPYVIHSSSSYFKDGRKIYVRRVLVSDLAMDRSNGKSFLENLVNAVTYQ</sequence>
<dbReference type="SUPFAM" id="SSF54001">
    <property type="entry name" value="Cysteine proteinases"/>
    <property type="match status" value="1"/>
</dbReference>
<evidence type="ECO:0000313" key="9">
    <source>
        <dbReference type="Proteomes" id="UP000198896"/>
    </source>
</evidence>
<dbReference type="STRING" id="1123323.SAMN05216245_102231"/>
<reference evidence="8 9" key="1">
    <citation type="submission" date="2016-10" db="EMBL/GenBank/DDBJ databases">
        <authorList>
            <person name="de Groot N.N."/>
        </authorList>
    </citation>
    <scope>NUCLEOTIDE SEQUENCE [LARGE SCALE GENOMIC DNA]</scope>
    <source>
        <strain evidence="8 9">DSM 9236</strain>
    </source>
</reference>
<feature type="chain" id="PRO_5038575200" evidence="5">
    <location>
        <begin position="39"/>
        <end position="447"/>
    </location>
</feature>
<keyword evidence="4" id="KW-0788">Thiol protease</keyword>
<dbReference type="GO" id="GO:0006508">
    <property type="term" value="P:proteolysis"/>
    <property type="evidence" value="ECO:0007669"/>
    <property type="project" value="UniProtKB-KW"/>
</dbReference>
<evidence type="ECO:0000256" key="1">
    <source>
        <dbReference type="ARBA" id="ARBA00007074"/>
    </source>
</evidence>
<keyword evidence="5" id="KW-0732">Signal</keyword>
<dbReference type="Proteomes" id="UP000198896">
    <property type="component" value="Unassembled WGS sequence"/>
</dbReference>
<dbReference type="GO" id="GO:0008234">
    <property type="term" value="F:cysteine-type peptidase activity"/>
    <property type="evidence" value="ECO:0007669"/>
    <property type="project" value="UniProtKB-KW"/>
</dbReference>
<feature type="domain" description="NlpC/P60" evidence="6">
    <location>
        <begin position="316"/>
        <end position="406"/>
    </location>
</feature>
<keyword evidence="2" id="KW-0645">Protease</keyword>
<feature type="signal peptide" evidence="5">
    <location>
        <begin position="1"/>
        <end position="38"/>
    </location>
</feature>
<name>A0A1I1YJ72_9FIRM</name>
<proteinExistence type="inferred from homology"/>
<dbReference type="InterPro" id="IPR039439">
    <property type="entry name" value="SH3b1_dom"/>
</dbReference>
<dbReference type="InterPro" id="IPR038765">
    <property type="entry name" value="Papain-like_cys_pep_sf"/>
</dbReference>
<dbReference type="OrthoDB" id="9808890at2"/>
<organism evidence="8 9">
    <name type="scientific">Succiniclasticum ruminis DSM 9236</name>
    <dbReference type="NCBI Taxonomy" id="1123323"/>
    <lineage>
        <taxon>Bacteria</taxon>
        <taxon>Bacillati</taxon>
        <taxon>Bacillota</taxon>
        <taxon>Negativicutes</taxon>
        <taxon>Acidaminococcales</taxon>
        <taxon>Acidaminococcaceae</taxon>
        <taxon>Succiniclasticum</taxon>
    </lineage>
</organism>
<feature type="domain" description="SH3b1" evidence="7">
    <location>
        <begin position="165"/>
        <end position="211"/>
    </location>
</feature>
<comment type="similarity">
    <text evidence="1">Belongs to the peptidase C40 family.</text>
</comment>
<evidence type="ECO:0000259" key="6">
    <source>
        <dbReference type="Pfam" id="PF00877"/>
    </source>
</evidence>
<dbReference type="AlphaFoldDB" id="A0A1I1YJ72"/>
<protein>
    <submittedName>
        <fullName evidence="8">NlpC/P60 family protein</fullName>
    </submittedName>
</protein>
<dbReference type="InterPro" id="IPR000064">
    <property type="entry name" value="NLP_P60_dom"/>
</dbReference>
<evidence type="ECO:0000256" key="5">
    <source>
        <dbReference type="SAM" id="SignalP"/>
    </source>
</evidence>
<keyword evidence="9" id="KW-1185">Reference proteome</keyword>
<evidence type="ECO:0000313" key="8">
    <source>
        <dbReference type="EMBL" id="SFE19607.1"/>
    </source>
</evidence>
<gene>
    <name evidence="8" type="ORF">SAMN05216245_102231</name>
</gene>
<dbReference type="Pfam" id="PF12913">
    <property type="entry name" value="SH3_6"/>
    <property type="match status" value="1"/>
</dbReference>
<evidence type="ECO:0000256" key="2">
    <source>
        <dbReference type="ARBA" id="ARBA00022670"/>
    </source>
</evidence>
<accession>A0A1I1YJ72</accession>
<keyword evidence="3" id="KW-0378">Hydrolase</keyword>
<evidence type="ECO:0000259" key="7">
    <source>
        <dbReference type="Pfam" id="PF12913"/>
    </source>
</evidence>
<dbReference type="Pfam" id="PF00877">
    <property type="entry name" value="NLPC_P60"/>
    <property type="match status" value="1"/>
</dbReference>
<dbReference type="EMBL" id="FONL01000002">
    <property type="protein sequence ID" value="SFE19607.1"/>
    <property type="molecule type" value="Genomic_DNA"/>
</dbReference>
<dbReference type="Gene3D" id="3.90.1720.10">
    <property type="entry name" value="endopeptidase domain like (from Nostoc punctiforme)"/>
    <property type="match status" value="1"/>
</dbReference>
<evidence type="ECO:0000256" key="4">
    <source>
        <dbReference type="ARBA" id="ARBA00022807"/>
    </source>
</evidence>
<evidence type="ECO:0000256" key="3">
    <source>
        <dbReference type="ARBA" id="ARBA00022801"/>
    </source>
</evidence>